<feature type="transmembrane region" description="Helical" evidence="1">
    <location>
        <begin position="96"/>
        <end position="115"/>
    </location>
</feature>
<evidence type="ECO:0000256" key="1">
    <source>
        <dbReference type="SAM" id="Phobius"/>
    </source>
</evidence>
<gene>
    <name evidence="3" type="ORF">FGO68_gene17722</name>
</gene>
<comment type="caution">
    <text evidence="3">The sequence shown here is derived from an EMBL/GenBank/DDBJ whole genome shotgun (WGS) entry which is preliminary data.</text>
</comment>
<keyword evidence="1" id="KW-0472">Membrane</keyword>
<accession>A0A8J8T6X7</accession>
<sequence>MKTFVAYLIIVKLTPVILASSQLTQVPQGFLPLYQAPIVQERFTPGMPLKHFAQVQSRNMRGSNKNEEISANDTYEYLRNDYDERDTSKTNTTTSLVILVIVVVFLIFMCTMLCWKNICKRGSVAAQQTSQELQRNQQNENQQHQRLQSEMALNSFDDSAFYPHATGETQWDDVVRIQSTEQYQVNRAPPLLQLGIAQESGQSQRSQRDFAQQIHRHESPYHSESQRYETLPRHSVNLQFSRRSMSADGIQYRKSVSKLLSMKIFISHFPHKFYTKQILWLSHELSSLINYFQIVLFGSLICNLQEEKQPEENLSEQIMLRHLVYCQQYPKRRYAQVKTEVIRFKDIKNLPRRKQGYWPQKFQRSLFTKYILIKKGVFNK</sequence>
<evidence type="ECO:0000256" key="2">
    <source>
        <dbReference type="SAM" id="SignalP"/>
    </source>
</evidence>
<feature type="signal peptide" evidence="2">
    <location>
        <begin position="1"/>
        <end position="19"/>
    </location>
</feature>
<keyword evidence="4" id="KW-1185">Reference proteome</keyword>
<name>A0A8J8T6X7_HALGN</name>
<protein>
    <submittedName>
        <fullName evidence="3">Uncharacterized protein</fullName>
    </submittedName>
</protein>
<dbReference type="EMBL" id="RRYP01003534">
    <property type="protein sequence ID" value="TNV83721.1"/>
    <property type="molecule type" value="Genomic_DNA"/>
</dbReference>
<evidence type="ECO:0000313" key="3">
    <source>
        <dbReference type="EMBL" id="TNV83721.1"/>
    </source>
</evidence>
<dbReference type="AlphaFoldDB" id="A0A8J8T6X7"/>
<keyword evidence="2" id="KW-0732">Signal</keyword>
<feature type="chain" id="PRO_5035231053" evidence="2">
    <location>
        <begin position="20"/>
        <end position="380"/>
    </location>
</feature>
<keyword evidence="1" id="KW-0812">Transmembrane</keyword>
<evidence type="ECO:0000313" key="4">
    <source>
        <dbReference type="Proteomes" id="UP000785679"/>
    </source>
</evidence>
<organism evidence="3 4">
    <name type="scientific">Halteria grandinella</name>
    <dbReference type="NCBI Taxonomy" id="5974"/>
    <lineage>
        <taxon>Eukaryota</taxon>
        <taxon>Sar</taxon>
        <taxon>Alveolata</taxon>
        <taxon>Ciliophora</taxon>
        <taxon>Intramacronucleata</taxon>
        <taxon>Spirotrichea</taxon>
        <taxon>Stichotrichia</taxon>
        <taxon>Sporadotrichida</taxon>
        <taxon>Halteriidae</taxon>
        <taxon>Halteria</taxon>
    </lineage>
</organism>
<keyword evidence="1" id="KW-1133">Transmembrane helix</keyword>
<proteinExistence type="predicted"/>
<reference evidence="3" key="1">
    <citation type="submission" date="2019-06" db="EMBL/GenBank/DDBJ databases">
        <authorList>
            <person name="Zheng W."/>
        </authorList>
    </citation>
    <scope>NUCLEOTIDE SEQUENCE</scope>
    <source>
        <strain evidence="3">QDHG01</strain>
    </source>
</reference>
<dbReference type="Proteomes" id="UP000785679">
    <property type="component" value="Unassembled WGS sequence"/>
</dbReference>